<evidence type="ECO:0000313" key="1">
    <source>
        <dbReference type="EMBL" id="KAH6889449.1"/>
    </source>
</evidence>
<evidence type="ECO:0000313" key="2">
    <source>
        <dbReference type="Proteomes" id="UP000777438"/>
    </source>
</evidence>
<protein>
    <submittedName>
        <fullName evidence="1">Uncharacterized protein</fullName>
    </submittedName>
</protein>
<keyword evidence="2" id="KW-1185">Reference proteome</keyword>
<reference evidence="1 2" key="1">
    <citation type="journal article" date="2021" name="Nat. Commun.">
        <title>Genetic determinants of endophytism in the Arabidopsis root mycobiome.</title>
        <authorList>
            <person name="Mesny F."/>
            <person name="Miyauchi S."/>
            <person name="Thiergart T."/>
            <person name="Pickel B."/>
            <person name="Atanasova L."/>
            <person name="Karlsson M."/>
            <person name="Huettel B."/>
            <person name="Barry K.W."/>
            <person name="Haridas S."/>
            <person name="Chen C."/>
            <person name="Bauer D."/>
            <person name="Andreopoulos W."/>
            <person name="Pangilinan J."/>
            <person name="LaButti K."/>
            <person name="Riley R."/>
            <person name="Lipzen A."/>
            <person name="Clum A."/>
            <person name="Drula E."/>
            <person name="Henrissat B."/>
            <person name="Kohler A."/>
            <person name="Grigoriev I.V."/>
            <person name="Martin F.M."/>
            <person name="Hacquard S."/>
        </authorList>
    </citation>
    <scope>NUCLEOTIDE SEQUENCE [LARGE SCALE GENOMIC DNA]</scope>
    <source>
        <strain evidence="1 2">MPI-CAGE-CH-0241</strain>
    </source>
</reference>
<sequence>MSLFPRLVRVAWTAVFEAPHVTVSMARHGHVAFLDELSFPTLTGQNDLDQQCITEVLLTIHGLAQTILHDNVYFYNSTCWEQLVHEEDLPYSPLDFAQLSRRYAEVICRPHLNWIVSIIDARPDLQASLRGDEARPSLRSLSDGAQNKLELGLAKLDQIESKLSLRYGTEITGSATVANVSLREVRLWCQLNTQEFHTQVAEANMDGLRSIMENDVPPLISALGNDRVRGFRVAHKPKSCAKVNLPPPWIYFICTGRNSEGQRLHKHTHVGCTKERFDWLPDLHDTRQDARNLLIGDDAIRAWEKRLDDVNLFESPLDVEGVRELQGLMMTRRWSSIPLNMRNEAKRLVDHQLRPCGKHVGQAFSLKDQGSCAPVGCCFLCKLTVAYRETLLDNIDEAKKVILRNRRVAHSCAEVPASASVGPSEDGPHLMTVSVVLLLLLPVCLVVDIRGNLRHAGLVSWVRQGMSVCVQSEARGADHVQLWPERFIANGLVCG</sequence>
<proteinExistence type="predicted"/>
<dbReference type="AlphaFoldDB" id="A0A9P9AQB4"/>
<accession>A0A9P9AQB4</accession>
<name>A0A9P9AQB4_9HYPO</name>
<organism evidence="1 2">
    <name type="scientific">Thelonectria olida</name>
    <dbReference type="NCBI Taxonomy" id="1576542"/>
    <lineage>
        <taxon>Eukaryota</taxon>
        <taxon>Fungi</taxon>
        <taxon>Dikarya</taxon>
        <taxon>Ascomycota</taxon>
        <taxon>Pezizomycotina</taxon>
        <taxon>Sordariomycetes</taxon>
        <taxon>Hypocreomycetidae</taxon>
        <taxon>Hypocreales</taxon>
        <taxon>Nectriaceae</taxon>
        <taxon>Thelonectria</taxon>
    </lineage>
</organism>
<gene>
    <name evidence="1" type="ORF">B0T10DRAFT_548819</name>
</gene>
<dbReference type="Proteomes" id="UP000777438">
    <property type="component" value="Unassembled WGS sequence"/>
</dbReference>
<comment type="caution">
    <text evidence="1">The sequence shown here is derived from an EMBL/GenBank/DDBJ whole genome shotgun (WGS) entry which is preliminary data.</text>
</comment>
<dbReference type="EMBL" id="JAGPYM010000011">
    <property type="protein sequence ID" value="KAH6889449.1"/>
    <property type="molecule type" value="Genomic_DNA"/>
</dbReference>
<dbReference type="OrthoDB" id="5106968at2759"/>